<evidence type="ECO:0000256" key="1">
    <source>
        <dbReference type="SAM" id="MobiDB-lite"/>
    </source>
</evidence>
<dbReference type="AlphaFoldDB" id="A0AAV4C8V0"/>
<reference evidence="2 3" key="1">
    <citation type="journal article" date="2021" name="Elife">
        <title>Chloroplast acquisition without the gene transfer in kleptoplastic sea slugs, Plakobranchus ocellatus.</title>
        <authorList>
            <person name="Maeda T."/>
            <person name="Takahashi S."/>
            <person name="Yoshida T."/>
            <person name="Shimamura S."/>
            <person name="Takaki Y."/>
            <person name="Nagai Y."/>
            <person name="Toyoda A."/>
            <person name="Suzuki Y."/>
            <person name="Arimoto A."/>
            <person name="Ishii H."/>
            <person name="Satoh N."/>
            <person name="Nishiyama T."/>
            <person name="Hasebe M."/>
            <person name="Maruyama T."/>
            <person name="Minagawa J."/>
            <person name="Obokata J."/>
            <person name="Shigenobu S."/>
        </authorList>
    </citation>
    <scope>NUCLEOTIDE SEQUENCE [LARGE SCALE GENOMIC DNA]</scope>
</reference>
<dbReference type="Proteomes" id="UP000735302">
    <property type="component" value="Unassembled WGS sequence"/>
</dbReference>
<name>A0AAV4C8V0_9GAST</name>
<evidence type="ECO:0000313" key="3">
    <source>
        <dbReference type="Proteomes" id="UP000735302"/>
    </source>
</evidence>
<dbReference type="EMBL" id="BLXT01005980">
    <property type="protein sequence ID" value="GFO27933.1"/>
    <property type="molecule type" value="Genomic_DNA"/>
</dbReference>
<gene>
    <name evidence="2" type="ORF">PoB_005443800</name>
</gene>
<organism evidence="2 3">
    <name type="scientific">Plakobranchus ocellatus</name>
    <dbReference type="NCBI Taxonomy" id="259542"/>
    <lineage>
        <taxon>Eukaryota</taxon>
        <taxon>Metazoa</taxon>
        <taxon>Spiralia</taxon>
        <taxon>Lophotrochozoa</taxon>
        <taxon>Mollusca</taxon>
        <taxon>Gastropoda</taxon>
        <taxon>Heterobranchia</taxon>
        <taxon>Euthyneura</taxon>
        <taxon>Panpulmonata</taxon>
        <taxon>Sacoglossa</taxon>
        <taxon>Placobranchoidea</taxon>
        <taxon>Plakobranchidae</taxon>
        <taxon>Plakobranchus</taxon>
    </lineage>
</organism>
<comment type="caution">
    <text evidence="2">The sequence shown here is derived from an EMBL/GenBank/DDBJ whole genome shotgun (WGS) entry which is preliminary data.</text>
</comment>
<sequence length="113" mass="12438">MKGLLLEMKKNLYSWAASELLKSDLLKMHMFVLNAADEINRDKQESNIKAVEEIAIGCSTTSRKSSNSGDETVALQEDTNADTVTWKINILASPPHPHTPHPNSTDGLLCDDS</sequence>
<accession>A0AAV4C8V0</accession>
<evidence type="ECO:0000313" key="2">
    <source>
        <dbReference type="EMBL" id="GFO27933.1"/>
    </source>
</evidence>
<protein>
    <submittedName>
        <fullName evidence="2">Uncharacterized protein</fullName>
    </submittedName>
</protein>
<proteinExistence type="predicted"/>
<keyword evidence="3" id="KW-1185">Reference proteome</keyword>
<feature type="region of interest" description="Disordered" evidence="1">
    <location>
        <begin position="91"/>
        <end position="113"/>
    </location>
</feature>